<dbReference type="Gene3D" id="3.20.20.80">
    <property type="entry name" value="Glycosidases"/>
    <property type="match status" value="2"/>
</dbReference>
<dbReference type="PANTHER" id="PTHR10353">
    <property type="entry name" value="GLYCOSYL HYDROLASE"/>
    <property type="match status" value="1"/>
</dbReference>
<comment type="caution">
    <text evidence="3">The sequence shown here is derived from an EMBL/GenBank/DDBJ whole genome shotgun (WGS) entry which is preliminary data.</text>
</comment>
<keyword evidence="3" id="KW-0378">Hydrolase</keyword>
<proteinExistence type="inferred from homology"/>
<feature type="domain" description="Reverse transcriptase Ty1/copia-type" evidence="2">
    <location>
        <begin position="3"/>
        <end position="163"/>
    </location>
</feature>
<protein>
    <submittedName>
        <fullName evidence="3">Hydroxyisourate hydrolase</fullName>
    </submittedName>
</protein>
<dbReference type="AlphaFoldDB" id="A0A438F3K3"/>
<dbReference type="InterPro" id="IPR001360">
    <property type="entry name" value="Glyco_hydro_1"/>
</dbReference>
<organism evidence="3 4">
    <name type="scientific">Vitis vinifera</name>
    <name type="common">Grape</name>
    <dbReference type="NCBI Taxonomy" id="29760"/>
    <lineage>
        <taxon>Eukaryota</taxon>
        <taxon>Viridiplantae</taxon>
        <taxon>Streptophyta</taxon>
        <taxon>Embryophyta</taxon>
        <taxon>Tracheophyta</taxon>
        <taxon>Spermatophyta</taxon>
        <taxon>Magnoliopsida</taxon>
        <taxon>eudicotyledons</taxon>
        <taxon>Gunneridae</taxon>
        <taxon>Pentapetalae</taxon>
        <taxon>rosids</taxon>
        <taxon>Vitales</taxon>
        <taxon>Vitaceae</taxon>
        <taxon>Viteae</taxon>
        <taxon>Vitis</taxon>
    </lineage>
</organism>
<gene>
    <name evidence="3" type="primary">HIUH_1</name>
    <name evidence="3" type="ORF">CK203_071477</name>
</gene>
<evidence type="ECO:0000313" key="3">
    <source>
        <dbReference type="EMBL" id="RVW54565.1"/>
    </source>
</evidence>
<dbReference type="InterPro" id="IPR013103">
    <property type="entry name" value="RVT_2"/>
</dbReference>
<dbReference type="Pfam" id="PF00232">
    <property type="entry name" value="Glyco_hydro_1"/>
    <property type="match status" value="4"/>
</dbReference>
<dbReference type="GO" id="GO:0004553">
    <property type="term" value="F:hydrolase activity, hydrolyzing O-glycosyl compounds"/>
    <property type="evidence" value="ECO:0007669"/>
    <property type="project" value="InterPro"/>
</dbReference>
<evidence type="ECO:0000256" key="1">
    <source>
        <dbReference type="ARBA" id="ARBA00010838"/>
    </source>
</evidence>
<name>A0A438F3K3_VITVI</name>
<dbReference type="CDD" id="cd09272">
    <property type="entry name" value="RNase_HI_RT_Ty1"/>
    <property type="match status" value="1"/>
</dbReference>
<dbReference type="InterPro" id="IPR043502">
    <property type="entry name" value="DNA/RNA_pol_sf"/>
</dbReference>
<dbReference type="InterPro" id="IPR017853">
    <property type="entry name" value="GH"/>
</dbReference>
<dbReference type="PRINTS" id="PR00131">
    <property type="entry name" value="GLHYDRLASE1"/>
</dbReference>
<comment type="similarity">
    <text evidence="1">Belongs to the glycosyl hydrolase 1 family.</text>
</comment>
<sequence length="867" mass="98857">MFGIDFSETFAPVACLDTIRMLLALAAQRKWKIYQLDVKSAFFNDYLEEEIFVEQPEGFAIKGKEEKGYLLKKALYGLRQAPRAWYSRIDTHLLTLGFHKSLSEFTLYIKKIEEDILIVSLYVDDLLVTGSNAGFVNKFKAEMEQVFEMTDLGEMSYFLGMEKEKFCKEDGAEKVDEGLYRSMIGCLMYLTATRPDIMHAVSLLSRYMHCASEIHFQAAKRVIRYVKGTVDYGIKFSQVQSFNFHGFSDSDWAGCVDDMRSTSGYCFSFGSGVFSWSSRKQEVVAQSTAEAEYIVAVAAVNQALWLRKLLTDLDMKQEVSTKVFVDNQATISIANDPVFHDLSFYEKDLEFAAPKSRRSVESYALVAAEGKAEIVNHMQLKVEGAAFKDGRTPSIWDTFTHAGNVHGDTGDIACGEYHKYKITSGMTNIRGGWYRMPINLFIVHVPLQEDVKLMVDTGLDAYRFSISWSGIIPDGRGPVNPKGLAYYNNLINELINHAIFSIQNERKCFHLPLELCLFLLIYLHPLIKQESNHLLHYSTLIYHRCLKMSMGAGLVEGLCIVLSPLRDFTEYADVCFREFGDRVLYWTTVNEGNVVALGGFVDALVFGDYPDIVKKRAGTRIPVFTKQESKQVEGSFDFIGINHYNTLSIKNNPEKLKMDHRDFNADVGVDTISVLEKVFMFYKLTWMSQVMQGDSLPQQLPLRAWALQAVLEYFKQFYGNPPIYIHENGQQTPHNASLDDLGRVKYLQEYIGSVLDAVSSYSPDLVFYYPSFIVLCYLFHWKNVGRNGSNARGYFTWSFLDVLELLDGFRSSYGLYYVDLDDPDLERYPKLSAYWYSGFLKGRNITPDGAIDIKKNKIALSSDQYIQ</sequence>
<evidence type="ECO:0000313" key="4">
    <source>
        <dbReference type="Proteomes" id="UP000288805"/>
    </source>
</evidence>
<dbReference type="Proteomes" id="UP000288805">
    <property type="component" value="Unassembled WGS sequence"/>
</dbReference>
<dbReference type="SUPFAM" id="SSF56672">
    <property type="entry name" value="DNA/RNA polymerases"/>
    <property type="match status" value="1"/>
</dbReference>
<dbReference type="Pfam" id="PF07727">
    <property type="entry name" value="RVT_2"/>
    <property type="match status" value="1"/>
</dbReference>
<evidence type="ECO:0000259" key="2">
    <source>
        <dbReference type="Pfam" id="PF07727"/>
    </source>
</evidence>
<reference evidence="3 4" key="1">
    <citation type="journal article" date="2018" name="PLoS Genet.">
        <title>Population sequencing reveals clonal diversity and ancestral inbreeding in the grapevine cultivar Chardonnay.</title>
        <authorList>
            <person name="Roach M.J."/>
            <person name="Johnson D.L."/>
            <person name="Bohlmann J."/>
            <person name="van Vuuren H.J."/>
            <person name="Jones S.J."/>
            <person name="Pretorius I.S."/>
            <person name="Schmidt S.A."/>
            <person name="Borneman A.R."/>
        </authorList>
    </citation>
    <scope>NUCLEOTIDE SEQUENCE [LARGE SCALE GENOMIC DNA]</scope>
    <source>
        <strain evidence="4">cv. Chardonnay</strain>
        <tissue evidence="3">Leaf</tissue>
    </source>
</reference>
<dbReference type="PANTHER" id="PTHR10353:SF29">
    <property type="entry name" value="BETA-GLUCOSIDASE 11"/>
    <property type="match status" value="1"/>
</dbReference>
<accession>A0A438F3K3</accession>
<dbReference type="GO" id="GO:0005975">
    <property type="term" value="P:carbohydrate metabolic process"/>
    <property type="evidence" value="ECO:0007669"/>
    <property type="project" value="InterPro"/>
</dbReference>
<dbReference type="EMBL" id="QGNW01001126">
    <property type="protein sequence ID" value="RVW54565.1"/>
    <property type="molecule type" value="Genomic_DNA"/>
</dbReference>
<dbReference type="SUPFAM" id="SSF51445">
    <property type="entry name" value="(Trans)glycosidases"/>
    <property type="match status" value="1"/>
</dbReference>